<dbReference type="EMBL" id="CP017825">
    <property type="protein sequence ID" value="APA14391.1"/>
    <property type="molecule type" value="Genomic_DNA"/>
</dbReference>
<keyword evidence="1" id="KW-0732">Signal</keyword>
<accession>A0A1D9QHL5</accession>
<dbReference type="Proteomes" id="UP000177798">
    <property type="component" value="Chromosome 12"/>
</dbReference>
<gene>
    <name evidence="2" type="ORF">sscle_12g091610</name>
</gene>
<organism evidence="2 3">
    <name type="scientific">Sclerotinia sclerotiorum (strain ATCC 18683 / 1980 / Ss-1)</name>
    <name type="common">White mold</name>
    <name type="synonym">Whetzelinia sclerotiorum</name>
    <dbReference type="NCBI Taxonomy" id="665079"/>
    <lineage>
        <taxon>Eukaryota</taxon>
        <taxon>Fungi</taxon>
        <taxon>Dikarya</taxon>
        <taxon>Ascomycota</taxon>
        <taxon>Pezizomycotina</taxon>
        <taxon>Leotiomycetes</taxon>
        <taxon>Helotiales</taxon>
        <taxon>Sclerotiniaceae</taxon>
        <taxon>Sclerotinia</taxon>
    </lineage>
</organism>
<feature type="chain" id="PRO_5009445085" evidence="1">
    <location>
        <begin position="20"/>
        <end position="62"/>
    </location>
</feature>
<name>A0A1D9QHL5_SCLS1</name>
<evidence type="ECO:0000313" key="3">
    <source>
        <dbReference type="Proteomes" id="UP000177798"/>
    </source>
</evidence>
<feature type="signal peptide" evidence="1">
    <location>
        <begin position="1"/>
        <end position="19"/>
    </location>
</feature>
<reference evidence="3" key="1">
    <citation type="journal article" date="2017" name="Genome Biol. Evol.">
        <title>The complete genome sequence of the phytopathogenic fungus Sclerotinia sclerotiorum reveals insights into the genome architecture of broad host range pathogens.</title>
        <authorList>
            <person name="Derbyshire M."/>
            <person name="Denton-Giles M."/>
            <person name="Hegedus D."/>
            <person name="Seifbarghy S."/>
            <person name="Rollins J."/>
            <person name="van Kan J."/>
            <person name="Seidl M.F."/>
            <person name="Faino L."/>
            <person name="Mbengue M."/>
            <person name="Navaud O."/>
            <person name="Raffaele S."/>
            <person name="Hammond-Kosack K."/>
            <person name="Heard S."/>
            <person name="Oliver R."/>
        </authorList>
    </citation>
    <scope>NUCLEOTIDE SEQUENCE [LARGE SCALE GENOMIC DNA]</scope>
    <source>
        <strain evidence="3">ATCC 18683 / 1980 / Ss-1</strain>
    </source>
</reference>
<proteinExistence type="predicted"/>
<dbReference type="AlphaFoldDB" id="A0A1D9QHL5"/>
<sequence>MRATFYQLVVLSLGLVAIAAPLGNFDSSIVRATDGDEYVRWPDNGVDENGLLVAAYEDSNTT</sequence>
<dbReference type="VEuPathDB" id="FungiDB:sscle_12g091610"/>
<evidence type="ECO:0000256" key="1">
    <source>
        <dbReference type="SAM" id="SignalP"/>
    </source>
</evidence>
<protein>
    <submittedName>
        <fullName evidence="2">Uncharacterized protein</fullName>
    </submittedName>
</protein>
<evidence type="ECO:0000313" key="2">
    <source>
        <dbReference type="EMBL" id="APA14391.1"/>
    </source>
</evidence>
<dbReference type="OrthoDB" id="3454883at2759"/>